<evidence type="ECO:0000313" key="3">
    <source>
        <dbReference type="Proteomes" id="UP000734218"/>
    </source>
</evidence>
<dbReference type="EMBL" id="JAATJE010000001">
    <property type="protein sequence ID" value="NJC33349.1"/>
    <property type="molecule type" value="Genomic_DNA"/>
</dbReference>
<keyword evidence="1" id="KW-0732">Signal</keyword>
<dbReference type="RefSeq" id="WP_167953259.1">
    <property type="nucleotide sequence ID" value="NZ_JAATJE010000001.1"/>
</dbReference>
<evidence type="ECO:0000313" key="2">
    <source>
        <dbReference type="EMBL" id="NJC33349.1"/>
    </source>
</evidence>
<gene>
    <name evidence="2" type="ORF">GGR88_000823</name>
</gene>
<dbReference type="Proteomes" id="UP000734218">
    <property type="component" value="Unassembled WGS sequence"/>
</dbReference>
<name>A0ABX0XJE0_9SPHN</name>
<feature type="chain" id="PRO_5046089511" description="Peptidase inhibitor I78 family protein" evidence="1">
    <location>
        <begin position="21"/>
        <end position="105"/>
    </location>
</feature>
<evidence type="ECO:0008006" key="4">
    <source>
        <dbReference type="Google" id="ProtNLM"/>
    </source>
</evidence>
<dbReference type="InterPro" id="IPR021719">
    <property type="entry name" value="Prot_inh_I78"/>
</dbReference>
<dbReference type="PROSITE" id="PS51257">
    <property type="entry name" value="PROKAR_LIPOPROTEIN"/>
    <property type="match status" value="1"/>
</dbReference>
<keyword evidence="3" id="KW-1185">Reference proteome</keyword>
<feature type="signal peptide" evidence="1">
    <location>
        <begin position="1"/>
        <end position="20"/>
    </location>
</feature>
<protein>
    <recommendedName>
        <fullName evidence="4">Peptidase inhibitor I78 family protein</fullName>
    </recommendedName>
</protein>
<dbReference type="Gene3D" id="3.30.10.10">
    <property type="entry name" value="Trypsin Inhibitor V, subunit A"/>
    <property type="match status" value="1"/>
</dbReference>
<reference evidence="2 3" key="1">
    <citation type="submission" date="2020-03" db="EMBL/GenBank/DDBJ databases">
        <title>Genomic Encyclopedia of Type Strains, Phase IV (KMG-IV): sequencing the most valuable type-strain genomes for metagenomic binning, comparative biology and taxonomic classification.</title>
        <authorList>
            <person name="Goeker M."/>
        </authorList>
    </citation>
    <scope>NUCLEOTIDE SEQUENCE [LARGE SCALE GENOMIC DNA]</scope>
    <source>
        <strain evidence="2 3">DSM 27651</strain>
    </source>
</reference>
<accession>A0ABX0XJE0</accession>
<organism evidence="2 3">
    <name type="scientific">Sphingomonas jejuensis</name>
    <dbReference type="NCBI Taxonomy" id="904715"/>
    <lineage>
        <taxon>Bacteria</taxon>
        <taxon>Pseudomonadati</taxon>
        <taxon>Pseudomonadota</taxon>
        <taxon>Alphaproteobacteria</taxon>
        <taxon>Sphingomonadales</taxon>
        <taxon>Sphingomonadaceae</taxon>
        <taxon>Sphingomonas</taxon>
    </lineage>
</organism>
<evidence type="ECO:0000256" key="1">
    <source>
        <dbReference type="SAM" id="SignalP"/>
    </source>
</evidence>
<comment type="caution">
    <text evidence="2">The sequence shown here is derived from an EMBL/GenBank/DDBJ whole genome shotgun (WGS) entry which is preliminary data.</text>
</comment>
<dbReference type="Pfam" id="PF11720">
    <property type="entry name" value="Inhibitor_I78"/>
    <property type="match status" value="1"/>
</dbReference>
<sequence length="105" mass="10691">MTKLLAALPLIAIAGCTTTAATPDGAEGAEPGPVIAGEGRCNAAATADLVGRPADAALGAEVLRRTGARTLRWIQRGTAVTMDYRTDRANVTLDDAGRVEGVRCG</sequence>
<proteinExistence type="predicted"/>